<dbReference type="Gene3D" id="1.10.1650.10">
    <property type="match status" value="1"/>
</dbReference>
<dbReference type="InterPro" id="IPR035970">
    <property type="entry name" value="60S_ribosomal_eL19_sf"/>
</dbReference>
<proteinExistence type="inferred from homology"/>
<keyword evidence="3 4" id="KW-0687">Ribonucleoprotein</keyword>
<evidence type="ECO:0000259" key="5">
    <source>
        <dbReference type="SMART" id="SM01416"/>
    </source>
</evidence>
<dbReference type="PROSITE" id="PS00526">
    <property type="entry name" value="RIBOSOMAL_L19E"/>
    <property type="match status" value="1"/>
</dbReference>
<dbReference type="RefSeq" id="XP_005760040.1">
    <property type="nucleotide sequence ID" value="XM_005759983.1"/>
</dbReference>
<keyword evidence="7" id="KW-1185">Reference proteome</keyword>
<dbReference type="eggNOG" id="KOG1696">
    <property type="taxonomic scope" value="Eukaryota"/>
</dbReference>
<evidence type="ECO:0000313" key="7">
    <source>
        <dbReference type="Proteomes" id="UP000013827"/>
    </source>
</evidence>
<accession>A0A0D3I8M6</accession>
<reference evidence="6" key="2">
    <citation type="submission" date="2024-10" db="UniProtKB">
        <authorList>
            <consortium name="EnsemblProtists"/>
        </authorList>
    </citation>
    <scope>IDENTIFICATION</scope>
</reference>
<name>A0A0D3I8M6_EMIH1</name>
<evidence type="ECO:0000256" key="3">
    <source>
        <dbReference type="ARBA" id="ARBA00023274"/>
    </source>
</evidence>
<dbReference type="SUPFAM" id="SSF48140">
    <property type="entry name" value="Ribosomal protein L19 (L19e)"/>
    <property type="match status" value="1"/>
</dbReference>
<dbReference type="FunFam" id="1.10.1650.10:FF:000001">
    <property type="entry name" value="Ribosomal protein L19"/>
    <property type="match status" value="1"/>
</dbReference>
<dbReference type="KEGG" id="ehx:EMIHUDRAFT_77213"/>
<evidence type="ECO:0000256" key="1">
    <source>
        <dbReference type="ARBA" id="ARBA00011082"/>
    </source>
</evidence>
<evidence type="ECO:0000256" key="4">
    <source>
        <dbReference type="RuleBase" id="RU000574"/>
    </source>
</evidence>
<dbReference type="EnsemblProtists" id="EOD07611">
    <property type="protein sequence ID" value="EOD07611"/>
    <property type="gene ID" value="EMIHUDRAFT_77213"/>
</dbReference>
<dbReference type="GO" id="GO:0006412">
    <property type="term" value="P:translation"/>
    <property type="evidence" value="ECO:0007669"/>
    <property type="project" value="InterPro"/>
</dbReference>
<dbReference type="Proteomes" id="UP000013827">
    <property type="component" value="Unassembled WGS sequence"/>
</dbReference>
<keyword evidence="2 4" id="KW-0689">Ribosomal protein</keyword>
<dbReference type="InterPro" id="IPR023638">
    <property type="entry name" value="Ribosomal_eL19_CS"/>
</dbReference>
<dbReference type="PaxDb" id="2903-EOD07611"/>
<evidence type="ECO:0000313" key="6">
    <source>
        <dbReference type="EnsemblProtists" id="EOD07611"/>
    </source>
</evidence>
<evidence type="ECO:0000256" key="2">
    <source>
        <dbReference type="ARBA" id="ARBA00022980"/>
    </source>
</evidence>
<dbReference type="GO" id="GO:0003723">
    <property type="term" value="F:RNA binding"/>
    <property type="evidence" value="ECO:0007669"/>
    <property type="project" value="InterPro"/>
</dbReference>
<dbReference type="SMART" id="SM01416">
    <property type="entry name" value="Ribosomal_L19e"/>
    <property type="match status" value="1"/>
</dbReference>
<dbReference type="Pfam" id="PF01280">
    <property type="entry name" value="Ribosomal_L19e"/>
    <property type="match status" value="1"/>
</dbReference>
<dbReference type="InterPro" id="IPR015972">
    <property type="entry name" value="Ribosomal_eL19_dom1"/>
</dbReference>
<organism evidence="6 7">
    <name type="scientific">Emiliania huxleyi (strain CCMP1516)</name>
    <dbReference type="NCBI Taxonomy" id="280463"/>
    <lineage>
        <taxon>Eukaryota</taxon>
        <taxon>Haptista</taxon>
        <taxon>Haptophyta</taxon>
        <taxon>Prymnesiophyceae</taxon>
        <taxon>Isochrysidales</taxon>
        <taxon>Noelaerhabdaceae</taxon>
        <taxon>Emiliania</taxon>
    </lineage>
</organism>
<dbReference type="HOGENOM" id="CLU_197925_0_0_1"/>
<dbReference type="AlphaFoldDB" id="A0A0D3I8M6"/>
<dbReference type="GeneID" id="17253761"/>
<dbReference type="STRING" id="2903.R1D9R0"/>
<dbReference type="PANTHER" id="PTHR10722">
    <property type="entry name" value="60S RIBOSOMAL PROTEIN L19"/>
    <property type="match status" value="1"/>
</dbReference>
<reference evidence="7" key="1">
    <citation type="journal article" date="2013" name="Nature">
        <title>Pan genome of the phytoplankton Emiliania underpins its global distribution.</title>
        <authorList>
            <person name="Read B.A."/>
            <person name="Kegel J."/>
            <person name="Klute M.J."/>
            <person name="Kuo A."/>
            <person name="Lefebvre S.C."/>
            <person name="Maumus F."/>
            <person name="Mayer C."/>
            <person name="Miller J."/>
            <person name="Monier A."/>
            <person name="Salamov A."/>
            <person name="Young J."/>
            <person name="Aguilar M."/>
            <person name="Claverie J.M."/>
            <person name="Frickenhaus S."/>
            <person name="Gonzalez K."/>
            <person name="Herman E.K."/>
            <person name="Lin Y.C."/>
            <person name="Napier J."/>
            <person name="Ogata H."/>
            <person name="Sarno A.F."/>
            <person name="Shmutz J."/>
            <person name="Schroeder D."/>
            <person name="de Vargas C."/>
            <person name="Verret F."/>
            <person name="von Dassow P."/>
            <person name="Valentin K."/>
            <person name="Van de Peer Y."/>
            <person name="Wheeler G."/>
            <person name="Dacks J.B."/>
            <person name="Delwiche C.F."/>
            <person name="Dyhrman S.T."/>
            <person name="Glockner G."/>
            <person name="John U."/>
            <person name="Richards T."/>
            <person name="Worden A.Z."/>
            <person name="Zhang X."/>
            <person name="Grigoriev I.V."/>
            <person name="Allen A.E."/>
            <person name="Bidle K."/>
            <person name="Borodovsky M."/>
            <person name="Bowler C."/>
            <person name="Brownlee C."/>
            <person name="Cock J.M."/>
            <person name="Elias M."/>
            <person name="Gladyshev V.N."/>
            <person name="Groth M."/>
            <person name="Guda C."/>
            <person name="Hadaegh A."/>
            <person name="Iglesias-Rodriguez M.D."/>
            <person name="Jenkins J."/>
            <person name="Jones B.M."/>
            <person name="Lawson T."/>
            <person name="Leese F."/>
            <person name="Lindquist E."/>
            <person name="Lobanov A."/>
            <person name="Lomsadze A."/>
            <person name="Malik S.B."/>
            <person name="Marsh M.E."/>
            <person name="Mackinder L."/>
            <person name="Mock T."/>
            <person name="Mueller-Roeber B."/>
            <person name="Pagarete A."/>
            <person name="Parker M."/>
            <person name="Probert I."/>
            <person name="Quesneville H."/>
            <person name="Raines C."/>
            <person name="Rensing S.A."/>
            <person name="Riano-Pachon D.M."/>
            <person name="Richier S."/>
            <person name="Rokitta S."/>
            <person name="Shiraiwa Y."/>
            <person name="Soanes D.M."/>
            <person name="van der Giezen M."/>
            <person name="Wahlund T.M."/>
            <person name="Williams B."/>
            <person name="Wilson W."/>
            <person name="Wolfe G."/>
            <person name="Wurch L.L."/>
        </authorList>
    </citation>
    <scope>NUCLEOTIDE SEQUENCE</scope>
</reference>
<dbReference type="GO" id="GO:0003735">
    <property type="term" value="F:structural constituent of ribosome"/>
    <property type="evidence" value="ECO:0007669"/>
    <property type="project" value="InterPro"/>
</dbReference>
<dbReference type="InterPro" id="IPR039547">
    <property type="entry name" value="Ribosomal_eL19"/>
</dbReference>
<dbReference type="GO" id="GO:0022625">
    <property type="term" value="C:cytosolic large ribosomal subunit"/>
    <property type="evidence" value="ECO:0007669"/>
    <property type="project" value="InterPro"/>
</dbReference>
<dbReference type="InterPro" id="IPR000196">
    <property type="entry name" value="Ribosomal_eL19_dom"/>
</dbReference>
<dbReference type="InterPro" id="IPR057259">
    <property type="entry name" value="Ribosomal_L19e"/>
</dbReference>
<protein>
    <recommendedName>
        <fullName evidence="4">Ribosomal protein L19</fullName>
    </recommendedName>
</protein>
<feature type="domain" description="Large ribosomal subunit protein eL19" evidence="5">
    <location>
        <begin position="4"/>
        <end position="60"/>
    </location>
</feature>
<comment type="similarity">
    <text evidence="1 4">Belongs to the eukaryotic ribosomal protein eL19 family.</text>
</comment>
<sequence length="60" mass="6751">MGVSLLLQKRLAASVLKCGKRKVWLDPNEVNEISMANSRQNVRKLVKDGFVIKKPQKMVG</sequence>